<gene>
    <name evidence="2" type="ordered locus">Theam_1038</name>
</gene>
<dbReference type="Pfam" id="PF00583">
    <property type="entry name" value="Acetyltransf_1"/>
    <property type="match status" value="1"/>
</dbReference>
<dbReference type="GO" id="GO:0016747">
    <property type="term" value="F:acyltransferase activity, transferring groups other than amino-acyl groups"/>
    <property type="evidence" value="ECO:0007669"/>
    <property type="project" value="InterPro"/>
</dbReference>
<organism evidence="2 3">
    <name type="scientific">Thermovibrio ammonificans (strain DSM 15698 / JCM 12110 / HB-1)</name>
    <dbReference type="NCBI Taxonomy" id="648996"/>
    <lineage>
        <taxon>Bacteria</taxon>
        <taxon>Pseudomonadati</taxon>
        <taxon>Aquificota</taxon>
        <taxon>Aquificia</taxon>
        <taxon>Desulfurobacteriales</taxon>
        <taxon>Desulfurobacteriaceae</taxon>
        <taxon>Thermovibrio</taxon>
    </lineage>
</organism>
<dbReference type="AlphaFoldDB" id="E8T2B0"/>
<dbReference type="eggNOG" id="COG0456">
    <property type="taxonomic scope" value="Bacteria"/>
</dbReference>
<protein>
    <submittedName>
        <fullName evidence="2">GCN5-related N-acetyltransferase</fullName>
    </submittedName>
</protein>
<dbReference type="STRING" id="648996.Theam_1038"/>
<feature type="domain" description="N-acetyltransferase" evidence="1">
    <location>
        <begin position="9"/>
        <end position="141"/>
    </location>
</feature>
<evidence type="ECO:0000313" key="2">
    <source>
        <dbReference type="EMBL" id="ADU97005.1"/>
    </source>
</evidence>
<accession>E8T2B0</accession>
<sequence>MKNFDSFYPMLRRFLADIYGSAERGLSIYQSRYRAVDYYRNYRVRPNSYLLVATVGGEPVGWLYARRKKDHTYIYDIFVKPEFRKRGVGRALVDEVEKLAGGPLVAETHEGAVEAFKSWGFTVEGGYEEDGIKWFVVKRAS</sequence>
<keyword evidence="3" id="KW-1185">Reference proteome</keyword>
<dbReference type="CDD" id="cd04301">
    <property type="entry name" value="NAT_SF"/>
    <property type="match status" value="1"/>
</dbReference>
<dbReference type="InterPro" id="IPR016181">
    <property type="entry name" value="Acyl_CoA_acyltransferase"/>
</dbReference>
<proteinExistence type="predicted"/>
<dbReference type="KEGG" id="tam:Theam_1038"/>
<reference evidence="2" key="1">
    <citation type="submission" date="2011-01" db="EMBL/GenBank/DDBJ databases">
        <title>Complete sequence of chromosome of Thermovibrio ammonificans HB-1.</title>
        <authorList>
            <consortium name="US DOE Joint Genome Institute"/>
            <person name="Lucas S."/>
            <person name="Copeland A."/>
            <person name="Lapidus A."/>
            <person name="Cheng J.-F."/>
            <person name="Goodwin L."/>
            <person name="Pitluck S."/>
            <person name="Davenport K."/>
            <person name="Detter J.C."/>
            <person name="Han C."/>
            <person name="Tapia R."/>
            <person name="Land M."/>
            <person name="Hauser L."/>
            <person name="Kyrpides N."/>
            <person name="Ivanova N."/>
            <person name="Ovchinnikova G."/>
            <person name="Vetriani C."/>
            <person name="Woyke T."/>
        </authorList>
    </citation>
    <scope>NUCLEOTIDE SEQUENCE [LARGE SCALE GENOMIC DNA]</scope>
    <source>
        <strain evidence="2">HB-1</strain>
    </source>
</reference>
<dbReference type="InterPro" id="IPR000182">
    <property type="entry name" value="GNAT_dom"/>
</dbReference>
<dbReference type="Gene3D" id="3.40.630.30">
    <property type="match status" value="1"/>
</dbReference>
<dbReference type="SUPFAM" id="SSF55729">
    <property type="entry name" value="Acyl-CoA N-acyltransferases (Nat)"/>
    <property type="match status" value="1"/>
</dbReference>
<evidence type="ECO:0000313" key="3">
    <source>
        <dbReference type="Proteomes" id="UP000006362"/>
    </source>
</evidence>
<dbReference type="PROSITE" id="PS51186">
    <property type="entry name" value="GNAT"/>
    <property type="match status" value="1"/>
</dbReference>
<name>E8T2B0_THEA1</name>
<evidence type="ECO:0000259" key="1">
    <source>
        <dbReference type="PROSITE" id="PS51186"/>
    </source>
</evidence>
<dbReference type="EMBL" id="CP002444">
    <property type="protein sequence ID" value="ADU97005.1"/>
    <property type="molecule type" value="Genomic_DNA"/>
</dbReference>
<dbReference type="HOGENOM" id="CLU_1824411_0_0_0"/>
<dbReference type="Proteomes" id="UP000006362">
    <property type="component" value="Chromosome"/>
</dbReference>